<reference evidence="2 3" key="1">
    <citation type="journal article" date="2015" name="Stand. Genomic Sci.">
        <title>Genome sequence of a native-feather degrading extremely thermophilic Eubacterium, Fervidobacterium islandicum AW-1.</title>
        <authorList>
            <person name="Lee Y.J."/>
            <person name="Jeong H."/>
            <person name="Park G.S."/>
            <person name="Kwak Y."/>
            <person name="Lee S.J."/>
            <person name="Lee S.J."/>
            <person name="Park M.K."/>
            <person name="Kim J.Y."/>
            <person name="Kang H.K."/>
            <person name="Shin J.H."/>
            <person name="Lee D.W."/>
        </authorList>
    </citation>
    <scope>NUCLEOTIDE SEQUENCE [LARGE SCALE GENOMIC DNA]</scope>
    <source>
        <strain evidence="2 3">AW-1</strain>
    </source>
</reference>
<name>A0AAI8GD56_FERIS</name>
<organism evidence="2 3">
    <name type="scientific">Fervidobacterium islandicum</name>
    <dbReference type="NCBI Taxonomy" id="2423"/>
    <lineage>
        <taxon>Bacteria</taxon>
        <taxon>Thermotogati</taxon>
        <taxon>Thermotogota</taxon>
        <taxon>Thermotogae</taxon>
        <taxon>Thermotogales</taxon>
        <taxon>Fervidobacteriaceae</taxon>
        <taxon>Fervidobacterium</taxon>
    </lineage>
</organism>
<protein>
    <submittedName>
        <fullName evidence="2">DUF1156 domain-containing protein</fullName>
    </submittedName>
</protein>
<gene>
    <name evidence="2" type="ORF">NA23_05325</name>
</gene>
<dbReference type="Gene3D" id="3.40.50.150">
    <property type="entry name" value="Vaccinia Virus protein VP39"/>
    <property type="match status" value="1"/>
</dbReference>
<dbReference type="Pfam" id="PF06634">
    <property type="entry name" value="DUF1156"/>
    <property type="match status" value="1"/>
</dbReference>
<keyword evidence="3" id="KW-1185">Reference proteome</keyword>
<dbReference type="AlphaFoldDB" id="A0AAI8GD56"/>
<dbReference type="RefSeq" id="WP_203225706.1">
    <property type="nucleotide sequence ID" value="NZ_CP014334.2"/>
</dbReference>
<dbReference type="EMBL" id="CP014334">
    <property type="protein sequence ID" value="AMW32752.2"/>
    <property type="molecule type" value="Genomic_DNA"/>
</dbReference>
<evidence type="ECO:0000313" key="3">
    <source>
        <dbReference type="Proteomes" id="UP000093740"/>
    </source>
</evidence>
<dbReference type="REBASE" id="142337">
    <property type="entry name" value="M.FisAW1IV"/>
</dbReference>
<dbReference type="NCBIfam" id="NF042963">
    <property type="entry name" value="DUF1156_antiphage"/>
    <property type="match status" value="1"/>
</dbReference>
<dbReference type="InterPro" id="IPR009537">
    <property type="entry name" value="DUF1156"/>
</dbReference>
<dbReference type="SUPFAM" id="SSF53335">
    <property type="entry name" value="S-adenosyl-L-methionine-dependent methyltransferases"/>
    <property type="match status" value="2"/>
</dbReference>
<accession>A0AAI8GD56</accession>
<dbReference type="KEGG" id="fia:NA23_05325"/>
<evidence type="ECO:0000313" key="2">
    <source>
        <dbReference type="EMBL" id="AMW32752.2"/>
    </source>
</evidence>
<dbReference type="InterPro" id="IPR049953">
    <property type="entry name" value="Antiphage_assoc"/>
</dbReference>
<dbReference type="Proteomes" id="UP000093740">
    <property type="component" value="Chromosome"/>
</dbReference>
<proteinExistence type="predicted"/>
<evidence type="ECO:0000259" key="1">
    <source>
        <dbReference type="Pfam" id="PF06634"/>
    </source>
</evidence>
<dbReference type="InterPro" id="IPR029063">
    <property type="entry name" value="SAM-dependent_MTases_sf"/>
</dbReference>
<feature type="domain" description="DUF1156" evidence="1">
    <location>
        <begin position="15"/>
        <end position="76"/>
    </location>
</feature>
<sequence length="965" mass="111391">MVTLFDWNKSFIELQFPVSKLSKESYKERKSNLGQTLTGLGKWWGRKPLILVRAALLGLLMPVSDNPKKDMEMFLKVMMMDEEGLWLRKKQPIPVEEIYENLTDEERQKYFETNGGKLKYKEGITKRERDELQKLVFSRLSYDEKLKYCLRPEEVDNLPEPSWEVINQYFGTNAKNFQEFFRELGMKRFGQIPTVGDCFCGGGSVPFEAARMGLNVFASDLNPIAMLLTWAALNILGSSEEEIENLREFQKKIFDLADEQVTEWGIEHNEQGHRAVAYLYCNETICPECGWKVPLAPSWVIGKGTKTVAILKENHQTKSFDIEIKSNATAEEMQLAEKTGTVKDGNLVCPHCKVSTPIPAIRKDRIREDGSVEYGLRQWEPHEFLPRPDDVFQERLYCIRYEKPDGERYYTAPTKKDLEREAKVVELLKERFTSWQEKGYIPSSRIEEGEKTLEPIRTRGWSYWHQLFNPRQLLLHGLLMELIDKHAKTQKEKVVGLLGVNRCCNWNSKLSKWNPAPASEKVEDTFYNQALNTLYVYGARSMKYLANSWFFEISSFDIEGNSVSMVSDARNITHVSTIWLTDPPYADAINYHELSEFFLAWDKKLLLDTFPDWYADSKRALAIKGRGEDFKQSMVQVYKNLAKHMPNNGMQVIMFTHQDVSVWADLALILWAAGLRVTAAWNIATETESAGLKEGNYVKGTVLLVLRKQTSEQTAYLDELYPEIEREVQRQIEIMRELDDKEDPNFSDPDYLLAAYAASLKVLTSYKRIEDIDIEYELSRKRLPGEESPIEKIIYEAVRIAYDYIVPKGFDSYTWKTLTPEERFYIKGLDLEKDGIYQIGAYQELAKGFGVKEYKELLASTKANHARLKTALEFGTRGLNSDDGFSNTLLRNVLAALHQAIKAEDPSRGKNWLRNEVPNYWGQRTTIVEILEYISSLGSIDTMPHWKEEAKYARLLAELVKNDGV</sequence>